<organism evidence="5 6">
    <name type="scientific">Metabacillus idriensis</name>
    <dbReference type="NCBI Taxonomy" id="324768"/>
    <lineage>
        <taxon>Bacteria</taxon>
        <taxon>Bacillati</taxon>
        <taxon>Bacillota</taxon>
        <taxon>Bacilli</taxon>
        <taxon>Bacillales</taxon>
        <taxon>Bacillaceae</taxon>
        <taxon>Metabacillus</taxon>
    </lineage>
</organism>
<dbReference type="PANTHER" id="PTHR43537">
    <property type="entry name" value="TRANSCRIPTIONAL REGULATOR, GNTR FAMILY"/>
    <property type="match status" value="1"/>
</dbReference>
<dbReference type="SMART" id="SM00345">
    <property type="entry name" value="HTH_GNTR"/>
    <property type="match status" value="1"/>
</dbReference>
<dbReference type="AlphaFoldDB" id="A0A6I2MDS3"/>
<dbReference type="PANTHER" id="PTHR43537:SF5">
    <property type="entry name" value="UXU OPERON TRANSCRIPTIONAL REGULATOR"/>
    <property type="match status" value="1"/>
</dbReference>
<evidence type="ECO:0000256" key="2">
    <source>
        <dbReference type="ARBA" id="ARBA00023125"/>
    </source>
</evidence>
<dbReference type="SUPFAM" id="SSF48008">
    <property type="entry name" value="GntR ligand-binding domain-like"/>
    <property type="match status" value="1"/>
</dbReference>
<reference evidence="5 6" key="1">
    <citation type="submission" date="2019-11" db="EMBL/GenBank/DDBJ databases">
        <title>Bacillus idriensis genome.</title>
        <authorList>
            <person name="Konopka E.N."/>
            <person name="Newman J.D."/>
        </authorList>
    </citation>
    <scope>NUCLEOTIDE SEQUENCE [LARGE SCALE GENOMIC DNA]</scope>
    <source>
        <strain evidence="5 6">DSM 19097</strain>
    </source>
</reference>
<dbReference type="Proteomes" id="UP000441585">
    <property type="component" value="Unassembled WGS sequence"/>
</dbReference>
<feature type="domain" description="HTH gntR-type" evidence="4">
    <location>
        <begin position="5"/>
        <end position="73"/>
    </location>
</feature>
<dbReference type="InterPro" id="IPR036388">
    <property type="entry name" value="WH-like_DNA-bd_sf"/>
</dbReference>
<keyword evidence="3" id="KW-0804">Transcription</keyword>
<comment type="caution">
    <text evidence="5">The sequence shown here is derived from an EMBL/GenBank/DDBJ whole genome shotgun (WGS) entry which is preliminary data.</text>
</comment>
<dbReference type="CDD" id="cd07377">
    <property type="entry name" value="WHTH_GntR"/>
    <property type="match status" value="1"/>
</dbReference>
<dbReference type="PRINTS" id="PR00035">
    <property type="entry name" value="HTHGNTR"/>
</dbReference>
<evidence type="ECO:0000259" key="4">
    <source>
        <dbReference type="PROSITE" id="PS50949"/>
    </source>
</evidence>
<dbReference type="SUPFAM" id="SSF46785">
    <property type="entry name" value="Winged helix' DNA-binding domain"/>
    <property type="match status" value="1"/>
</dbReference>
<sequence length="239" mass="27173">MKANKRTYEIIVEQLREYFLNGDLKPGDKLPSERELASRFNVSRTSIREALRMLELRGAIDIRRGGGSYIKSTEFPLSTEELSSVITKAESHLVYEMLELRRALEAESAYLAAQRSTSSDLEKIRQALEQMVISKNDVEAGLEADLHFHLAIVNATHNTLFIKLIHTMTEHMEDTIRTTRRHRLADPARAQDTLDEHKEIYLAIASGNAAQARNLVEQHITRIRSELSETFLADLGESI</sequence>
<dbReference type="EMBL" id="WKKF01000012">
    <property type="protein sequence ID" value="MRX56468.1"/>
    <property type="molecule type" value="Genomic_DNA"/>
</dbReference>
<dbReference type="Pfam" id="PF07729">
    <property type="entry name" value="FCD"/>
    <property type="match status" value="1"/>
</dbReference>
<dbReference type="InterPro" id="IPR008920">
    <property type="entry name" value="TF_FadR/GntR_C"/>
</dbReference>
<evidence type="ECO:0000256" key="3">
    <source>
        <dbReference type="ARBA" id="ARBA00023163"/>
    </source>
</evidence>
<proteinExistence type="predicted"/>
<evidence type="ECO:0000256" key="1">
    <source>
        <dbReference type="ARBA" id="ARBA00023015"/>
    </source>
</evidence>
<dbReference type="Pfam" id="PF00392">
    <property type="entry name" value="GntR"/>
    <property type="match status" value="1"/>
</dbReference>
<dbReference type="InterPro" id="IPR036390">
    <property type="entry name" value="WH_DNA-bd_sf"/>
</dbReference>
<dbReference type="InterPro" id="IPR011711">
    <property type="entry name" value="GntR_C"/>
</dbReference>
<dbReference type="RefSeq" id="WP_070874680.1">
    <property type="nucleotide sequence ID" value="NZ_CAJGAA010000005.1"/>
</dbReference>
<name>A0A6I2MDS3_9BACI</name>
<evidence type="ECO:0000313" key="5">
    <source>
        <dbReference type="EMBL" id="MRX56468.1"/>
    </source>
</evidence>
<evidence type="ECO:0000313" key="6">
    <source>
        <dbReference type="Proteomes" id="UP000441585"/>
    </source>
</evidence>
<dbReference type="Gene3D" id="1.10.10.10">
    <property type="entry name" value="Winged helix-like DNA-binding domain superfamily/Winged helix DNA-binding domain"/>
    <property type="match status" value="1"/>
</dbReference>
<keyword evidence="6" id="KW-1185">Reference proteome</keyword>
<keyword evidence="1" id="KW-0805">Transcription regulation</keyword>
<protein>
    <submittedName>
        <fullName evidence="5">FCD domain-containing protein</fullName>
    </submittedName>
</protein>
<dbReference type="Gene3D" id="1.20.120.530">
    <property type="entry name" value="GntR ligand-binding domain-like"/>
    <property type="match status" value="1"/>
</dbReference>
<dbReference type="InterPro" id="IPR000524">
    <property type="entry name" value="Tscrpt_reg_HTH_GntR"/>
</dbReference>
<gene>
    <name evidence="5" type="ORF">GJU41_21145</name>
</gene>
<dbReference type="GO" id="GO:0003677">
    <property type="term" value="F:DNA binding"/>
    <property type="evidence" value="ECO:0007669"/>
    <property type="project" value="UniProtKB-KW"/>
</dbReference>
<dbReference type="PROSITE" id="PS50949">
    <property type="entry name" value="HTH_GNTR"/>
    <property type="match status" value="1"/>
</dbReference>
<dbReference type="SMART" id="SM00895">
    <property type="entry name" value="FCD"/>
    <property type="match status" value="1"/>
</dbReference>
<dbReference type="GO" id="GO:0003700">
    <property type="term" value="F:DNA-binding transcription factor activity"/>
    <property type="evidence" value="ECO:0007669"/>
    <property type="project" value="InterPro"/>
</dbReference>
<keyword evidence="2" id="KW-0238">DNA-binding</keyword>
<accession>A0A6I2MDS3</accession>